<dbReference type="Pfam" id="PF05994">
    <property type="entry name" value="FragX_IP"/>
    <property type="match status" value="1"/>
</dbReference>
<dbReference type="GO" id="GO:0031209">
    <property type="term" value="C:SCAR complex"/>
    <property type="evidence" value="ECO:0000318"/>
    <property type="project" value="GO_Central"/>
</dbReference>
<feature type="region of interest" description="Disordered" evidence="1">
    <location>
        <begin position="1273"/>
        <end position="1295"/>
    </location>
</feature>
<dbReference type="InterPro" id="IPR009828">
    <property type="entry name" value="CYRIA/CYRIB_Rac1-bd"/>
</dbReference>
<dbReference type="InterPro" id="IPR008081">
    <property type="entry name" value="Cytoplasmic_FMR1-int"/>
</dbReference>
<proteinExistence type="predicted"/>
<dbReference type="eggNOG" id="KOG3534">
    <property type="taxonomic scope" value="Eukaryota"/>
</dbReference>
<dbReference type="FunCoup" id="D8T282">
    <property type="interactions" value="4204"/>
</dbReference>
<name>D8T282_SELML</name>
<dbReference type="PRINTS" id="PR01698">
    <property type="entry name" value="CYTOFMRPINTP"/>
</dbReference>
<reference evidence="3 4" key="1">
    <citation type="journal article" date="2011" name="Science">
        <title>The Selaginella genome identifies genetic changes associated with the evolution of vascular plants.</title>
        <authorList>
            <person name="Banks J.A."/>
            <person name="Nishiyama T."/>
            <person name="Hasebe M."/>
            <person name="Bowman J.L."/>
            <person name="Gribskov M."/>
            <person name="dePamphilis C."/>
            <person name="Albert V.A."/>
            <person name="Aono N."/>
            <person name="Aoyama T."/>
            <person name="Ambrose B.A."/>
            <person name="Ashton N.W."/>
            <person name="Axtell M.J."/>
            <person name="Barker E."/>
            <person name="Barker M.S."/>
            <person name="Bennetzen J.L."/>
            <person name="Bonawitz N.D."/>
            <person name="Chapple C."/>
            <person name="Cheng C."/>
            <person name="Correa L.G."/>
            <person name="Dacre M."/>
            <person name="DeBarry J."/>
            <person name="Dreyer I."/>
            <person name="Elias M."/>
            <person name="Engstrom E.M."/>
            <person name="Estelle M."/>
            <person name="Feng L."/>
            <person name="Finet C."/>
            <person name="Floyd S.K."/>
            <person name="Frommer W.B."/>
            <person name="Fujita T."/>
            <person name="Gramzow L."/>
            <person name="Gutensohn M."/>
            <person name="Harholt J."/>
            <person name="Hattori M."/>
            <person name="Heyl A."/>
            <person name="Hirai T."/>
            <person name="Hiwatashi Y."/>
            <person name="Ishikawa M."/>
            <person name="Iwata M."/>
            <person name="Karol K.G."/>
            <person name="Koehler B."/>
            <person name="Kolukisaoglu U."/>
            <person name="Kubo M."/>
            <person name="Kurata T."/>
            <person name="Lalonde S."/>
            <person name="Li K."/>
            <person name="Li Y."/>
            <person name="Litt A."/>
            <person name="Lyons E."/>
            <person name="Manning G."/>
            <person name="Maruyama T."/>
            <person name="Michael T.P."/>
            <person name="Mikami K."/>
            <person name="Miyazaki S."/>
            <person name="Morinaga S."/>
            <person name="Murata T."/>
            <person name="Mueller-Roeber B."/>
            <person name="Nelson D.R."/>
            <person name="Obara M."/>
            <person name="Oguri Y."/>
            <person name="Olmstead R.G."/>
            <person name="Onodera N."/>
            <person name="Petersen B.L."/>
            <person name="Pils B."/>
            <person name="Prigge M."/>
            <person name="Rensing S.A."/>
            <person name="Riano-Pachon D.M."/>
            <person name="Roberts A.W."/>
            <person name="Sato Y."/>
            <person name="Scheller H.V."/>
            <person name="Schulz B."/>
            <person name="Schulz C."/>
            <person name="Shakirov E.V."/>
            <person name="Shibagaki N."/>
            <person name="Shinohara N."/>
            <person name="Shippen D.E."/>
            <person name="Soerensen I."/>
            <person name="Sotooka R."/>
            <person name="Sugimoto N."/>
            <person name="Sugita M."/>
            <person name="Sumikawa N."/>
            <person name="Tanurdzic M."/>
            <person name="Theissen G."/>
            <person name="Ulvskov P."/>
            <person name="Wakazuki S."/>
            <person name="Weng J.K."/>
            <person name="Willats W.W."/>
            <person name="Wipf D."/>
            <person name="Wolf P.G."/>
            <person name="Yang L."/>
            <person name="Zimmer A.D."/>
            <person name="Zhu Q."/>
            <person name="Mitros T."/>
            <person name="Hellsten U."/>
            <person name="Loque D."/>
            <person name="Otillar R."/>
            <person name="Salamov A."/>
            <person name="Schmutz J."/>
            <person name="Shapiro H."/>
            <person name="Lindquist E."/>
            <person name="Lucas S."/>
            <person name="Rokhsar D."/>
            <person name="Grigoriev I.V."/>
        </authorList>
    </citation>
    <scope>NUCLEOTIDE SEQUENCE [LARGE SCALE GENOMIC DNA]</scope>
</reference>
<dbReference type="GO" id="GO:0006417">
    <property type="term" value="P:regulation of translation"/>
    <property type="evidence" value="ECO:0000318"/>
    <property type="project" value="GO_Central"/>
</dbReference>
<dbReference type="InParanoid" id="D8T282"/>
<dbReference type="PIRSF" id="PIRSF008153">
    <property type="entry name" value="FMR1_interacting"/>
    <property type="match status" value="1"/>
</dbReference>
<accession>D8T282</accession>
<gene>
    <name evidence="3" type="ORF">SELMODRAFT_160351</name>
</gene>
<dbReference type="Pfam" id="PF07159">
    <property type="entry name" value="CYRIA-B_Rac1-bd"/>
    <property type="match status" value="1"/>
</dbReference>
<dbReference type="GO" id="GO:0000902">
    <property type="term" value="P:cell morphogenesis"/>
    <property type="evidence" value="ECO:0000318"/>
    <property type="project" value="GO_Central"/>
</dbReference>
<dbReference type="Gramene" id="EFJ09165">
    <property type="protein sequence ID" value="EFJ09165"/>
    <property type="gene ID" value="SELMODRAFT_160351"/>
</dbReference>
<dbReference type="GO" id="GO:0031267">
    <property type="term" value="F:small GTPase binding"/>
    <property type="evidence" value="ECO:0007669"/>
    <property type="project" value="InterPro"/>
</dbReference>
<evidence type="ECO:0000259" key="2">
    <source>
        <dbReference type="Pfam" id="PF07159"/>
    </source>
</evidence>
<dbReference type="GO" id="GO:0000340">
    <property type="term" value="F:RNA 7-methylguanosine cap binding"/>
    <property type="evidence" value="ECO:0000318"/>
    <property type="project" value="GO_Central"/>
</dbReference>
<protein>
    <recommendedName>
        <fullName evidence="2">CYRIA/CYRIB Rac1 binding domain-containing protein</fullName>
    </recommendedName>
</protein>
<feature type="domain" description="CYRIA/CYRIB Rac1 binding" evidence="2">
    <location>
        <begin position="53"/>
        <end position="291"/>
    </location>
</feature>
<evidence type="ECO:0000313" key="3">
    <source>
        <dbReference type="EMBL" id="EFJ09165.1"/>
    </source>
</evidence>
<dbReference type="KEGG" id="smo:SELMODRAFT_160351"/>
<dbReference type="STRING" id="88036.D8T282"/>
<evidence type="ECO:0000256" key="1">
    <source>
        <dbReference type="SAM" id="MobiDB-lite"/>
    </source>
</evidence>
<sequence>MEEAVAALSTFSLEGNQPDIQGLAVTLLTGKNASQSPLDYEDVAAYQLQLTEDSKSINQLNVLVEQGNEMVSILYTYRSCVKALPQLPDSMKQSQADLYLETYQVLDIEIGRLRDIQRWQTTAASKLAGNMQKFCRPERRINGPTVTHMWCILKLLDVLLQLDHLKNAKASIPNDFSWYKRTFTQISTQWPDTDSMREELDDLQIFLSTRWAILLNIQAELFRVNNLEDLLQVLINFCLDALESDHVVLYSERHVLLRVLPVLVVLAISSEKEGDSTFKKIKINRLIRVFRSDPVIPAFPDLHLSPASMLKELSPYFRKVAAQSRLTSLPAPHELAPREALEYPFSEYLIIHHMPAIRFAHDEFCLHFAAAINKLQLLKCARNVDEALSTKIKEDVYMAILEGFQCLSEWTGRVWEQCAWKFSRPSKEATPYDEDVSAVVTDYEKVVRCNYSPEERKAMVELISYIKGVGSMLEHVDTQVAETVCEVIHSQLQDFVQNKLSLMLRTSMKKKKELSRIVTEMRTIAADWTNSNGDQEKGSFRKTKDETDRFPITVRATAPTAAQLHCLQFLIHELISGSPKKAAVFFGSNETEIASADMKQLDLFFNKLAFYPYILDYKATIFHVTDLGFIWFREFYLETSRVIQFPIECSFPWMLVDYILESQDAALLESVLVPFDIYNDSAEHALRRLKQRFLYDEVEAEVDLCFDQLVFKLSEHIFSYYKSRASSKQLDATFVASSELQDKFRVFPKRYEPLFQMRRVQILGRDIDLTFLIEQRLNKIFRENLDFLLERFESHDLCTIVELDHLIEILRATHCLLADQLTLDPFNLILEEMMENISMVSFSSRLASQIFSEIQNDVVPNFILCNSSLRLIRSPKACQRVFRRAPVPHADYSFLCGTPDLNMAHAMYTDLFSKFFGLPHMLCIVKLLGSRSLPWLIRALLDHLSQKITSSLDSSVGDLRGAMPKAINLPTPEAGVAGAMKILKEQLQWVTSYEGKVNFIECLKEIGTLLFLMSLLDMAMKETETSQMVQVAPWLGIAPGPNGLQRYAADATDSPFLALFKEAASACAAHPLCLSPSTFVAMGKQAEVTGSLYMKNIQTGSVLEYTLAYLSVVLDSFREKWSSPSKTGLIEITTSKEYHRIYSGIQFVFCGESLAEAGPNFECFGDSVAWGGCAIVYFLGQQQRFELLDFIYHLLSVEEAESAIHHDRSRKPALVYGPSYGQELEDFLDNARRARGLNNHVFSLLRARSPQEDKSASMIKQSGSVVHRVKYPNTPSAFDSLPLKGQGAEAPRATT</sequence>
<evidence type="ECO:0000313" key="4">
    <source>
        <dbReference type="Proteomes" id="UP000001514"/>
    </source>
</evidence>
<dbReference type="HOGENOM" id="CLU_002688_2_1_1"/>
<dbReference type="Proteomes" id="UP000001514">
    <property type="component" value="Unassembled WGS sequence"/>
</dbReference>
<dbReference type="PANTHER" id="PTHR12195">
    <property type="entry name" value="CYTOPLASMIC FMR1-INTERACTING PROTEIN-RELATED"/>
    <property type="match status" value="1"/>
</dbReference>
<keyword evidence="4" id="KW-1185">Reference proteome</keyword>
<dbReference type="EMBL" id="GL377665">
    <property type="protein sequence ID" value="EFJ09165.1"/>
    <property type="molecule type" value="Genomic_DNA"/>
</dbReference>
<dbReference type="GO" id="GO:0030833">
    <property type="term" value="P:regulation of actin filament polymerization"/>
    <property type="evidence" value="ECO:0007669"/>
    <property type="project" value="InterPro"/>
</dbReference>
<organism evidence="4">
    <name type="scientific">Selaginella moellendorffii</name>
    <name type="common">Spikemoss</name>
    <dbReference type="NCBI Taxonomy" id="88036"/>
    <lineage>
        <taxon>Eukaryota</taxon>
        <taxon>Viridiplantae</taxon>
        <taxon>Streptophyta</taxon>
        <taxon>Embryophyta</taxon>
        <taxon>Tracheophyta</taxon>
        <taxon>Lycopodiopsida</taxon>
        <taxon>Selaginellales</taxon>
        <taxon>Selaginellaceae</taxon>
        <taxon>Selaginella</taxon>
    </lineage>
</organism>
<dbReference type="OMA" id="DQPNRVE"/>